<accession>A0ABR9KCN3</accession>
<dbReference type="Gene3D" id="3.60.10.10">
    <property type="entry name" value="Endonuclease/exonuclease/phosphatase"/>
    <property type="match status" value="1"/>
</dbReference>
<evidence type="ECO:0000256" key="6">
    <source>
        <dbReference type="ARBA" id="ARBA00022801"/>
    </source>
</evidence>
<dbReference type="GO" id="GO:0004519">
    <property type="term" value="F:endonuclease activity"/>
    <property type="evidence" value="ECO:0007669"/>
    <property type="project" value="UniProtKB-KW"/>
</dbReference>
<dbReference type="Proteomes" id="UP000661607">
    <property type="component" value="Unassembled WGS sequence"/>
</dbReference>
<keyword evidence="7" id="KW-0460">Magnesium</keyword>
<keyword evidence="4" id="KW-0479">Metal-binding</keyword>
<organism evidence="10 11">
    <name type="scientific">Nonomuraea africana</name>
    <dbReference type="NCBI Taxonomy" id="46171"/>
    <lineage>
        <taxon>Bacteria</taxon>
        <taxon>Bacillati</taxon>
        <taxon>Actinomycetota</taxon>
        <taxon>Actinomycetes</taxon>
        <taxon>Streptosporangiales</taxon>
        <taxon>Streptosporangiaceae</taxon>
        <taxon>Nonomuraea</taxon>
    </lineage>
</organism>
<evidence type="ECO:0000256" key="7">
    <source>
        <dbReference type="ARBA" id="ARBA00022842"/>
    </source>
</evidence>
<feature type="domain" description="Endonuclease/exonuclease/phosphatase" evidence="9">
    <location>
        <begin position="20"/>
        <end position="259"/>
    </location>
</feature>
<dbReference type="RefSeq" id="WP_192774996.1">
    <property type="nucleotide sequence ID" value="NZ_BAAASY010000049.1"/>
</dbReference>
<keyword evidence="11" id="KW-1185">Reference proteome</keyword>
<protein>
    <submittedName>
        <fullName evidence="10">Endonuclease/exonuclease/phosphatase family metal-dependent hydrolase</fullName>
    </submittedName>
</protein>
<proteinExistence type="predicted"/>
<reference evidence="10 11" key="1">
    <citation type="submission" date="2020-10" db="EMBL/GenBank/DDBJ databases">
        <title>Sequencing the genomes of 1000 actinobacteria strains.</title>
        <authorList>
            <person name="Klenk H.-P."/>
        </authorList>
    </citation>
    <scope>NUCLEOTIDE SEQUENCE [LARGE SCALE GENOMIC DNA]</scope>
    <source>
        <strain evidence="10 11">DSM 43748</strain>
    </source>
</reference>
<dbReference type="PANTHER" id="PTHR15822:SF4">
    <property type="entry name" value="TYROSYL-DNA PHOSPHODIESTERASE 2"/>
    <property type="match status" value="1"/>
</dbReference>
<evidence type="ECO:0000256" key="4">
    <source>
        <dbReference type="ARBA" id="ARBA00022723"/>
    </source>
</evidence>
<dbReference type="PANTHER" id="PTHR15822">
    <property type="entry name" value="TRAF AND TNF RECEPTOR-ASSOCIATED PROTEIN"/>
    <property type="match status" value="1"/>
</dbReference>
<name>A0ABR9KCN3_9ACTN</name>
<keyword evidence="8" id="KW-0234">DNA repair</keyword>
<dbReference type="InterPro" id="IPR036691">
    <property type="entry name" value="Endo/exonu/phosph_ase_sf"/>
</dbReference>
<evidence type="ECO:0000256" key="1">
    <source>
        <dbReference type="ARBA" id="ARBA00001936"/>
    </source>
</evidence>
<sequence>MTYDIAEPYGPLVTTTFRLITWNVWGRYGPWEHREAAIRATLERHDPDVVGLVEAWDEQGARLGLPYHVFDGDSEVNGARSGLAVLSRWPIGAHESRKLTGEQDTGGRVLYARIDGPRGVIQVYVVALTWRLEHSGERQQQVREVAAFIAETQRRRHPTVLCGDFNADPDSDELRMLTGKSVPAVPGLVFYDAWTAAGNGQGGGHTWAGANPWAAPALWPDRRIDHVLSAWPRRGGAGHPVRCEVIGHEPVGGVVASDHYGVLADLRY</sequence>
<keyword evidence="5" id="KW-0227">DNA damage</keyword>
<keyword evidence="6 10" id="KW-0378">Hydrolase</keyword>
<gene>
    <name evidence="10" type="ORF">H4W81_002553</name>
</gene>
<evidence type="ECO:0000313" key="11">
    <source>
        <dbReference type="Proteomes" id="UP000661607"/>
    </source>
</evidence>
<comment type="cofactor">
    <cofactor evidence="1">
        <name>Mn(2+)</name>
        <dbReference type="ChEBI" id="CHEBI:29035"/>
    </cofactor>
</comment>
<comment type="caution">
    <text evidence="10">The sequence shown here is derived from an EMBL/GenBank/DDBJ whole genome shotgun (WGS) entry which is preliminary data.</text>
</comment>
<evidence type="ECO:0000259" key="9">
    <source>
        <dbReference type="Pfam" id="PF03372"/>
    </source>
</evidence>
<evidence type="ECO:0000256" key="3">
    <source>
        <dbReference type="ARBA" id="ARBA00022722"/>
    </source>
</evidence>
<evidence type="ECO:0000256" key="8">
    <source>
        <dbReference type="ARBA" id="ARBA00023204"/>
    </source>
</evidence>
<evidence type="ECO:0000313" key="10">
    <source>
        <dbReference type="EMBL" id="MBE1559774.1"/>
    </source>
</evidence>
<dbReference type="InterPro" id="IPR051547">
    <property type="entry name" value="TDP2-like"/>
</dbReference>
<dbReference type="EMBL" id="JADBEF010000001">
    <property type="protein sequence ID" value="MBE1559774.1"/>
    <property type="molecule type" value="Genomic_DNA"/>
</dbReference>
<dbReference type="Pfam" id="PF03372">
    <property type="entry name" value="Exo_endo_phos"/>
    <property type="match status" value="1"/>
</dbReference>
<dbReference type="GO" id="GO:0016787">
    <property type="term" value="F:hydrolase activity"/>
    <property type="evidence" value="ECO:0007669"/>
    <property type="project" value="UniProtKB-KW"/>
</dbReference>
<dbReference type="InterPro" id="IPR005135">
    <property type="entry name" value="Endo/exonuclease/phosphatase"/>
</dbReference>
<comment type="cofactor">
    <cofactor evidence="2">
        <name>Mg(2+)</name>
        <dbReference type="ChEBI" id="CHEBI:18420"/>
    </cofactor>
</comment>
<evidence type="ECO:0000256" key="2">
    <source>
        <dbReference type="ARBA" id="ARBA00001946"/>
    </source>
</evidence>
<evidence type="ECO:0000256" key="5">
    <source>
        <dbReference type="ARBA" id="ARBA00022763"/>
    </source>
</evidence>
<dbReference type="SUPFAM" id="SSF56219">
    <property type="entry name" value="DNase I-like"/>
    <property type="match status" value="1"/>
</dbReference>
<keyword evidence="10" id="KW-0255">Endonuclease</keyword>
<keyword evidence="3" id="KW-0540">Nuclease</keyword>